<protein>
    <recommendedName>
        <fullName evidence="1">U-box domain-containing protein</fullName>
    </recommendedName>
</protein>
<organism evidence="2 3">
    <name type="scientific">Reticulomyxa filosa</name>
    <dbReference type="NCBI Taxonomy" id="46433"/>
    <lineage>
        <taxon>Eukaryota</taxon>
        <taxon>Sar</taxon>
        <taxon>Rhizaria</taxon>
        <taxon>Retaria</taxon>
        <taxon>Foraminifera</taxon>
        <taxon>Monothalamids</taxon>
        <taxon>Reticulomyxidae</taxon>
        <taxon>Reticulomyxa</taxon>
    </lineage>
</organism>
<comment type="caution">
    <text evidence="2">The sequence shown here is derived from an EMBL/GenBank/DDBJ whole genome shotgun (WGS) entry which is preliminary data.</text>
</comment>
<dbReference type="InterPro" id="IPR013083">
    <property type="entry name" value="Znf_RING/FYVE/PHD"/>
</dbReference>
<dbReference type="CDD" id="cd16453">
    <property type="entry name" value="RING-Ubox"/>
    <property type="match status" value="1"/>
</dbReference>
<dbReference type="SUPFAM" id="SSF57850">
    <property type="entry name" value="RING/U-box"/>
    <property type="match status" value="1"/>
</dbReference>
<dbReference type="AlphaFoldDB" id="X6MCW3"/>
<dbReference type="InterPro" id="IPR013761">
    <property type="entry name" value="SAM/pointed_sf"/>
</dbReference>
<dbReference type="GO" id="GO:0004842">
    <property type="term" value="F:ubiquitin-protein transferase activity"/>
    <property type="evidence" value="ECO:0007669"/>
    <property type="project" value="InterPro"/>
</dbReference>
<evidence type="ECO:0000313" key="2">
    <source>
        <dbReference type="EMBL" id="ETO11729.1"/>
    </source>
</evidence>
<evidence type="ECO:0000313" key="3">
    <source>
        <dbReference type="Proteomes" id="UP000023152"/>
    </source>
</evidence>
<dbReference type="Gene3D" id="1.10.150.50">
    <property type="entry name" value="Transcription Factor, Ets-1"/>
    <property type="match status" value="1"/>
</dbReference>
<name>X6MCW3_RETFI</name>
<reference evidence="2 3" key="1">
    <citation type="journal article" date="2013" name="Curr. Biol.">
        <title>The Genome of the Foraminiferan Reticulomyxa filosa.</title>
        <authorList>
            <person name="Glockner G."/>
            <person name="Hulsmann N."/>
            <person name="Schleicher M."/>
            <person name="Noegel A.A."/>
            <person name="Eichinger L."/>
            <person name="Gallinger C."/>
            <person name="Pawlowski J."/>
            <person name="Sierra R."/>
            <person name="Euteneuer U."/>
            <person name="Pillet L."/>
            <person name="Moustafa A."/>
            <person name="Platzer M."/>
            <person name="Groth M."/>
            <person name="Szafranski K."/>
            <person name="Schliwa M."/>
        </authorList>
    </citation>
    <scope>NUCLEOTIDE SEQUENCE [LARGE SCALE GENOMIC DNA]</scope>
</reference>
<accession>X6MCW3</accession>
<gene>
    <name evidence="2" type="ORF">RFI_25647</name>
</gene>
<dbReference type="Pfam" id="PF04564">
    <property type="entry name" value="U-box"/>
    <property type="match status" value="1"/>
</dbReference>
<evidence type="ECO:0000259" key="1">
    <source>
        <dbReference type="Pfam" id="PF04564"/>
    </source>
</evidence>
<dbReference type="EMBL" id="ASPP01022111">
    <property type="protein sequence ID" value="ETO11729.1"/>
    <property type="molecule type" value="Genomic_DNA"/>
</dbReference>
<dbReference type="GO" id="GO:0016567">
    <property type="term" value="P:protein ubiquitination"/>
    <property type="evidence" value="ECO:0007669"/>
    <property type="project" value="InterPro"/>
</dbReference>
<feature type="domain" description="U-box" evidence="1">
    <location>
        <begin position="269"/>
        <end position="302"/>
    </location>
</feature>
<feature type="non-terminal residue" evidence="2">
    <location>
        <position position="1"/>
    </location>
</feature>
<proteinExistence type="predicted"/>
<keyword evidence="3" id="KW-1185">Reference proteome</keyword>
<dbReference type="Proteomes" id="UP000023152">
    <property type="component" value="Unassembled WGS sequence"/>
</dbReference>
<dbReference type="Gene3D" id="3.30.40.10">
    <property type="entry name" value="Zinc/RING finger domain, C3HC4 (zinc finger)"/>
    <property type="match status" value="1"/>
</dbReference>
<dbReference type="InterPro" id="IPR003613">
    <property type="entry name" value="Ubox_domain"/>
</dbReference>
<sequence>KISEKKLKEWDEEKRTELTQMNWSDIWSYDGEFQQTKENDLIRMRNISFTIKKLLFHQSSINVDFNNVSQEFEKISERQKSMQQEIEEKCFEKEKLKGEVDKAILNYTQCIDQYNDLCATEMKILIQKQQTEQQRIVINQIHDFNNKVLKGFNKFNDTLQKLIKDNQNWVEKKWNELEKKWSTWNSREIAIFIGRTLECKKSKINQYNAIIEEKKINGSSLLKMSKKDLMDIFETFSHACLIHDSLVQLCKKYPVDVIIFDNDVSQEGIPKKYLCPLPHSIMNDPVIALNQIIYDRSSIMNRYQEISNGLSKHDFLCVIVRIFQVLSCSFFFKPIYKFVKPSLLHNTTKIEICNFFGTIASR</sequence>